<evidence type="ECO:0000313" key="3">
    <source>
        <dbReference type="Proteomes" id="UP000253941"/>
    </source>
</evidence>
<comment type="caution">
    <text evidence="2">The sequence shown here is derived from an EMBL/GenBank/DDBJ whole genome shotgun (WGS) entry which is preliminary data.</text>
</comment>
<dbReference type="Proteomes" id="UP000253941">
    <property type="component" value="Unassembled WGS sequence"/>
</dbReference>
<dbReference type="RefSeq" id="WP_114581904.1">
    <property type="nucleotide sequence ID" value="NZ_QPMH01000007.1"/>
</dbReference>
<gene>
    <name evidence="2" type="ORF">DRB17_09140</name>
</gene>
<keyword evidence="3" id="KW-1185">Reference proteome</keyword>
<proteinExistence type="predicted"/>
<name>A0A369TGH1_9PROT</name>
<organism evidence="2 3">
    <name type="scientific">Ferruginivarius sediminum</name>
    <dbReference type="NCBI Taxonomy" id="2661937"/>
    <lineage>
        <taxon>Bacteria</taxon>
        <taxon>Pseudomonadati</taxon>
        <taxon>Pseudomonadota</taxon>
        <taxon>Alphaproteobacteria</taxon>
        <taxon>Rhodospirillales</taxon>
        <taxon>Rhodospirillaceae</taxon>
        <taxon>Ferruginivarius</taxon>
    </lineage>
</organism>
<dbReference type="EMBL" id="QPMH01000007">
    <property type="protein sequence ID" value="RDD62006.1"/>
    <property type="molecule type" value="Genomic_DNA"/>
</dbReference>
<sequence length="129" mass="14386">MTKRKPEPITLPDEMMRRMSKQTERQAWFVERVQDRILRGPVGELARKGERSVAGASEGGKSRSTQDRDIALAQDYLAAAAARSPDEFKLTKGEFGRQRGMKPDTARRAINRGLTALEKKNGNTGANSR</sequence>
<accession>A0A369TGH1</accession>
<dbReference type="AlphaFoldDB" id="A0A369TGH1"/>
<feature type="region of interest" description="Disordered" evidence="1">
    <location>
        <begin position="47"/>
        <end position="68"/>
    </location>
</feature>
<reference evidence="2 3" key="1">
    <citation type="submission" date="2018-07" db="EMBL/GenBank/DDBJ databases">
        <title>Venubactetium sediminum gen. nov., sp. nov., isolated from a marine solar saltern.</title>
        <authorList>
            <person name="Wang S."/>
        </authorList>
    </citation>
    <scope>NUCLEOTIDE SEQUENCE [LARGE SCALE GENOMIC DNA]</scope>
    <source>
        <strain evidence="2 3">WD2A32</strain>
    </source>
</reference>
<evidence type="ECO:0000313" key="2">
    <source>
        <dbReference type="EMBL" id="RDD62006.1"/>
    </source>
</evidence>
<protein>
    <submittedName>
        <fullName evidence="2">Uncharacterized protein</fullName>
    </submittedName>
</protein>
<evidence type="ECO:0000256" key="1">
    <source>
        <dbReference type="SAM" id="MobiDB-lite"/>
    </source>
</evidence>